<sequence length="349" mass="38795">MMKNLQGLPSLISASVGSPGKARNLPADVQCIQYLFNLIIPKMGTPLQENGKCDGQLVQCISQYQFRHLKYAHPDGVVDPTGRTFNSLIEEAIKVPVKPHPTLRLPTFLNAFGNNGSDMVQATVNHYLDRMRAIIEAERRNRQMVLQATCDGNMTLSDSDFQNAATQLGNGIPVNILKAFATVESGGRSGFGPAKLPVIAFEGHIFRKYTKSKYDQTHPLLSYPYVKKAGPQWQVNNKDQTKAWETMATAFGLDQEAALMSASWGMFQVMGFNFAACGYKNVFEFVTDMKLNAGTQLKAFVGFCLKNSALMKAMKNKDYVGMAFNYNGKDYGDYDSRIKKAYEKLEGKK</sequence>
<dbReference type="Pfam" id="PF11860">
    <property type="entry name" value="Muramidase"/>
    <property type="match status" value="1"/>
</dbReference>
<evidence type="ECO:0000313" key="3">
    <source>
        <dbReference type="Proteomes" id="UP000199524"/>
    </source>
</evidence>
<proteinExistence type="predicted"/>
<protein>
    <recommendedName>
        <fullName evidence="1">N-acetylmuramidase domain-containing protein</fullName>
    </recommendedName>
</protein>
<dbReference type="AlphaFoldDB" id="A0A1H1WYU9"/>
<feature type="domain" description="N-acetylmuramidase" evidence="1">
    <location>
        <begin position="174"/>
        <end position="345"/>
    </location>
</feature>
<evidence type="ECO:0000259" key="1">
    <source>
        <dbReference type="Pfam" id="PF11860"/>
    </source>
</evidence>
<accession>A0A1H1WYU9</accession>
<dbReference type="Proteomes" id="UP000199524">
    <property type="component" value="Chromosome I"/>
</dbReference>
<organism evidence="2 3">
    <name type="scientific">Pseudomonas asplenii</name>
    <dbReference type="NCBI Taxonomy" id="53407"/>
    <lineage>
        <taxon>Bacteria</taxon>
        <taxon>Pseudomonadati</taxon>
        <taxon>Pseudomonadota</taxon>
        <taxon>Gammaproteobacteria</taxon>
        <taxon>Pseudomonadales</taxon>
        <taxon>Pseudomonadaceae</taxon>
        <taxon>Pseudomonas</taxon>
    </lineage>
</organism>
<gene>
    <name evidence="2" type="ORF">SAMN05216598_3658</name>
</gene>
<evidence type="ECO:0000313" key="2">
    <source>
        <dbReference type="EMBL" id="SDT02303.1"/>
    </source>
</evidence>
<reference evidence="3" key="1">
    <citation type="submission" date="2016-10" db="EMBL/GenBank/DDBJ databases">
        <authorList>
            <person name="Varghese N."/>
            <person name="Submissions S."/>
        </authorList>
    </citation>
    <scope>NUCLEOTIDE SEQUENCE [LARGE SCALE GENOMIC DNA]</scope>
    <source>
        <strain evidence="3">ATCC 23835</strain>
    </source>
</reference>
<keyword evidence="3" id="KW-1185">Reference proteome</keyword>
<name>A0A1H1WYU9_9PSED</name>
<dbReference type="EMBL" id="LT629777">
    <property type="protein sequence ID" value="SDT02303.1"/>
    <property type="molecule type" value="Genomic_DNA"/>
</dbReference>
<dbReference type="InterPro" id="IPR024408">
    <property type="entry name" value="Muramidase"/>
</dbReference>